<feature type="transmembrane region" description="Helical" evidence="7">
    <location>
        <begin position="203"/>
        <end position="221"/>
    </location>
</feature>
<keyword evidence="4 7" id="KW-0812">Transmembrane</keyword>
<dbReference type="Pfam" id="PF00528">
    <property type="entry name" value="BPD_transp_1"/>
    <property type="match status" value="1"/>
</dbReference>
<evidence type="ECO:0000256" key="7">
    <source>
        <dbReference type="RuleBase" id="RU363032"/>
    </source>
</evidence>
<feature type="transmembrane region" description="Helical" evidence="7">
    <location>
        <begin position="260"/>
        <end position="280"/>
    </location>
</feature>
<reference evidence="9 10" key="1">
    <citation type="journal article" date="2023" name="Genome Announc.">
        <title>Pan-Genome Analyses of the Genus Cohnella and Proposal of the Novel Species Cohnella silvisoli sp. nov., Isolated from Forest Soil.</title>
        <authorList>
            <person name="Wang C."/>
            <person name="Mao L."/>
            <person name="Bao G."/>
            <person name="Zhu H."/>
        </authorList>
    </citation>
    <scope>NUCLEOTIDE SEQUENCE [LARGE SCALE GENOMIC DNA]</scope>
    <source>
        <strain evidence="9 10">NL03-T5-1</strain>
    </source>
</reference>
<dbReference type="SUPFAM" id="SSF161098">
    <property type="entry name" value="MetI-like"/>
    <property type="match status" value="1"/>
</dbReference>
<keyword evidence="2 7" id="KW-0813">Transport</keyword>
<dbReference type="CDD" id="cd06261">
    <property type="entry name" value="TM_PBP2"/>
    <property type="match status" value="1"/>
</dbReference>
<evidence type="ECO:0000256" key="3">
    <source>
        <dbReference type="ARBA" id="ARBA00022475"/>
    </source>
</evidence>
<organism evidence="9 10">
    <name type="scientific">Cohnella silvisoli</name>
    <dbReference type="NCBI Taxonomy" id="2873699"/>
    <lineage>
        <taxon>Bacteria</taxon>
        <taxon>Bacillati</taxon>
        <taxon>Bacillota</taxon>
        <taxon>Bacilli</taxon>
        <taxon>Bacillales</taxon>
        <taxon>Paenibacillaceae</taxon>
        <taxon>Cohnella</taxon>
    </lineage>
</organism>
<accession>A0ABV1KT18</accession>
<feature type="transmembrane region" description="Helical" evidence="7">
    <location>
        <begin position="12"/>
        <end position="31"/>
    </location>
</feature>
<evidence type="ECO:0000256" key="1">
    <source>
        <dbReference type="ARBA" id="ARBA00004651"/>
    </source>
</evidence>
<dbReference type="PANTHER" id="PTHR30193">
    <property type="entry name" value="ABC TRANSPORTER PERMEASE PROTEIN"/>
    <property type="match status" value="1"/>
</dbReference>
<feature type="transmembrane region" description="Helical" evidence="7">
    <location>
        <begin position="105"/>
        <end position="128"/>
    </location>
</feature>
<dbReference type="Gene3D" id="1.10.3720.10">
    <property type="entry name" value="MetI-like"/>
    <property type="match status" value="1"/>
</dbReference>
<keyword evidence="6 7" id="KW-0472">Membrane</keyword>
<comment type="caution">
    <text evidence="9">The sequence shown here is derived from an EMBL/GenBank/DDBJ whole genome shotgun (WGS) entry which is preliminary data.</text>
</comment>
<dbReference type="RefSeq" id="WP_232184394.1">
    <property type="nucleotide sequence ID" value="NZ_JAIOAP010000002.1"/>
</dbReference>
<evidence type="ECO:0000256" key="4">
    <source>
        <dbReference type="ARBA" id="ARBA00022692"/>
    </source>
</evidence>
<evidence type="ECO:0000313" key="9">
    <source>
        <dbReference type="EMBL" id="MEQ4483255.1"/>
    </source>
</evidence>
<keyword evidence="3" id="KW-1003">Cell membrane</keyword>
<comment type="similarity">
    <text evidence="7">Belongs to the binding-protein-dependent transport system permease family.</text>
</comment>
<sequence length="292" mass="32434">MHKGIKNFLVEILFVAPTLLLFLIFVIWPFIGSLYYSMTQWDGFSQPVFIGFDNFTRLFYEESFWIALKNTLIFALTGLVIGNGLSLLLALALNRTGKMQKVLRTIFYLPGVVSFITMSIVWTLIYHYNGSINQVLRSLGLGSLASEWLGNYDTVIPALVVIMIWGGVGFGIIVFLAGLNSIPSELYEAAQIDGAGPVAKFKYITFPLLMPSITLVTFLGLSSTLRVFDLPFIMTNGGPGDASNTLAMIIYRQAFTYYNYGYATAGGIVLFLFVAIVSLLQMRATRSREVQV</sequence>
<dbReference type="InterPro" id="IPR035906">
    <property type="entry name" value="MetI-like_sf"/>
</dbReference>
<comment type="subcellular location">
    <subcellularLocation>
        <location evidence="1 7">Cell membrane</location>
        <topology evidence="1 7">Multi-pass membrane protein</topology>
    </subcellularLocation>
</comment>
<keyword evidence="10" id="KW-1185">Reference proteome</keyword>
<feature type="transmembrane region" description="Helical" evidence="7">
    <location>
        <begin position="72"/>
        <end position="93"/>
    </location>
</feature>
<dbReference type="PROSITE" id="PS50928">
    <property type="entry name" value="ABC_TM1"/>
    <property type="match status" value="1"/>
</dbReference>
<evidence type="ECO:0000256" key="2">
    <source>
        <dbReference type="ARBA" id="ARBA00022448"/>
    </source>
</evidence>
<protein>
    <submittedName>
        <fullName evidence="9">Sugar ABC transporter permease</fullName>
    </submittedName>
</protein>
<evidence type="ECO:0000313" key="10">
    <source>
        <dbReference type="Proteomes" id="UP001493487"/>
    </source>
</evidence>
<keyword evidence="5 7" id="KW-1133">Transmembrane helix</keyword>
<dbReference type="PANTHER" id="PTHR30193:SF37">
    <property type="entry name" value="INNER MEMBRANE ABC TRANSPORTER PERMEASE PROTEIN YCJO"/>
    <property type="match status" value="1"/>
</dbReference>
<evidence type="ECO:0000259" key="8">
    <source>
        <dbReference type="PROSITE" id="PS50928"/>
    </source>
</evidence>
<evidence type="ECO:0000256" key="5">
    <source>
        <dbReference type="ARBA" id="ARBA00022989"/>
    </source>
</evidence>
<feature type="domain" description="ABC transmembrane type-1" evidence="8">
    <location>
        <begin position="68"/>
        <end position="281"/>
    </location>
</feature>
<evidence type="ECO:0000256" key="6">
    <source>
        <dbReference type="ARBA" id="ARBA00023136"/>
    </source>
</evidence>
<dbReference type="Proteomes" id="UP001493487">
    <property type="component" value="Unassembled WGS sequence"/>
</dbReference>
<dbReference type="InterPro" id="IPR051393">
    <property type="entry name" value="ABC_transporter_permease"/>
</dbReference>
<gene>
    <name evidence="9" type="ORF">QJS35_12725</name>
</gene>
<name>A0ABV1KT18_9BACL</name>
<dbReference type="EMBL" id="JASKHM010000006">
    <property type="protein sequence ID" value="MEQ4483255.1"/>
    <property type="molecule type" value="Genomic_DNA"/>
</dbReference>
<feature type="transmembrane region" description="Helical" evidence="7">
    <location>
        <begin position="155"/>
        <end position="182"/>
    </location>
</feature>
<proteinExistence type="inferred from homology"/>
<dbReference type="InterPro" id="IPR000515">
    <property type="entry name" value="MetI-like"/>
</dbReference>